<comment type="cofactor">
    <cofactor evidence="1">
        <name>Zn(2+)</name>
        <dbReference type="ChEBI" id="CHEBI:29105"/>
    </cofactor>
</comment>
<sequence>MLIKKNMKPAFKTLLFTLTSALPLSLVILPTYTPVVRGQSDVVAQTTVISNPTKQTIQEKRSPQAVPTIVIPDQPVSNQSTTTTPKPTTTPNNSNSSEDKKPSPNQDSDTPKTSNSENKEPAPSPEEIARQQKLIQADQLYLGGQYSAAEKIYREAKTPFSKVSTTTERKEPITDLEKLPVAGQVYWRISTAGLQQGLETKIFVPLTNLVEKYPEFIPGQLRYAQVLTNYNRSAEALQALEKATTLYPNQPELLSAKIALMGESKQWLEASLAARQFALLNPNNPQSDEFTKIADQNLERYQSHLRAELRGNTIVNAITGVLGYAVTGSLLGPVTAVQSTAMLLRGESAVGEGVSKQAKRALPLVEDQEVLDYVREIGNKLATVAGRKDFEYEFYVVMDDELNAFALPGGKVFVNAGAILRSNSEAELAGLMAHELSHAVLSHGFQLATQGNLTANITQFIPYGGTLGNLIVLDYSRDMERQADFLGTRLLTSTGYAADGLHNLMVTLNKQDRDRPLLSLLSSHPVTNERISYLESLIQTNGYNRFAYEGVSRHAKIKEKVKQILAKAKDKKQSRRDRDRRQQLELQF</sequence>
<dbReference type="PANTHER" id="PTHR22726">
    <property type="entry name" value="METALLOENDOPEPTIDASE OMA1"/>
    <property type="match status" value="1"/>
</dbReference>
<keyword evidence="6" id="KW-0482">Metalloprotease</keyword>
<dbReference type="GO" id="GO:0051603">
    <property type="term" value="P:proteolysis involved in protein catabolic process"/>
    <property type="evidence" value="ECO:0007669"/>
    <property type="project" value="TreeGrafter"/>
</dbReference>
<protein>
    <submittedName>
        <fullName evidence="9">Peptidase M48 Ste24p</fullName>
    </submittedName>
</protein>
<dbReference type="AlphaFoldDB" id="K9W484"/>
<evidence type="ECO:0000313" key="10">
    <source>
        <dbReference type="Proteomes" id="UP000010472"/>
    </source>
</evidence>
<evidence type="ECO:0000256" key="6">
    <source>
        <dbReference type="ARBA" id="ARBA00023049"/>
    </source>
</evidence>
<dbReference type="PATRIC" id="fig|1173022.3.peg.4735"/>
<dbReference type="SUPFAM" id="SSF48452">
    <property type="entry name" value="TPR-like"/>
    <property type="match status" value="1"/>
</dbReference>
<evidence type="ECO:0000256" key="7">
    <source>
        <dbReference type="SAM" id="MobiDB-lite"/>
    </source>
</evidence>
<dbReference type="Gene3D" id="1.25.40.10">
    <property type="entry name" value="Tetratricopeptide repeat domain"/>
    <property type="match status" value="1"/>
</dbReference>
<feature type="region of interest" description="Disordered" evidence="7">
    <location>
        <begin position="54"/>
        <end position="129"/>
    </location>
</feature>
<dbReference type="Gene3D" id="3.30.2010.10">
    <property type="entry name" value="Metalloproteases ('zincins'), catalytic domain"/>
    <property type="match status" value="1"/>
</dbReference>
<dbReference type="GO" id="GO:0046872">
    <property type="term" value="F:metal ion binding"/>
    <property type="evidence" value="ECO:0007669"/>
    <property type="project" value="UniProtKB-KW"/>
</dbReference>
<dbReference type="EMBL" id="CP003620">
    <property type="protein sequence ID" value="AFZ15168.1"/>
    <property type="molecule type" value="Genomic_DNA"/>
</dbReference>
<evidence type="ECO:0000256" key="4">
    <source>
        <dbReference type="ARBA" id="ARBA00022801"/>
    </source>
</evidence>
<reference evidence="9 10" key="1">
    <citation type="submission" date="2012-06" db="EMBL/GenBank/DDBJ databases">
        <title>Finished chromosome of genome of Crinalium epipsammum PCC 9333.</title>
        <authorList>
            <consortium name="US DOE Joint Genome Institute"/>
            <person name="Gugger M."/>
            <person name="Coursin T."/>
            <person name="Rippka R."/>
            <person name="Tandeau De Marsac N."/>
            <person name="Huntemann M."/>
            <person name="Wei C.-L."/>
            <person name="Han J."/>
            <person name="Detter J.C."/>
            <person name="Han C."/>
            <person name="Tapia R."/>
            <person name="Davenport K."/>
            <person name="Daligault H."/>
            <person name="Erkkila T."/>
            <person name="Gu W."/>
            <person name="Munk A.C.C."/>
            <person name="Teshima H."/>
            <person name="Xu Y."/>
            <person name="Chain P."/>
            <person name="Chen A."/>
            <person name="Krypides N."/>
            <person name="Mavromatis K."/>
            <person name="Markowitz V."/>
            <person name="Szeto E."/>
            <person name="Ivanova N."/>
            <person name="Mikhailova N."/>
            <person name="Ovchinnikova G."/>
            <person name="Pagani I."/>
            <person name="Pati A."/>
            <person name="Goodwin L."/>
            <person name="Peters L."/>
            <person name="Pitluck S."/>
            <person name="Woyke T."/>
            <person name="Kerfeld C."/>
        </authorList>
    </citation>
    <scope>NUCLEOTIDE SEQUENCE [LARGE SCALE GENOMIC DNA]</scope>
    <source>
        <strain evidence="9 10">PCC 9333</strain>
    </source>
</reference>
<name>K9W484_9CYAN</name>
<accession>K9W484</accession>
<evidence type="ECO:0000256" key="2">
    <source>
        <dbReference type="ARBA" id="ARBA00022670"/>
    </source>
</evidence>
<dbReference type="KEGG" id="cep:Cri9333_4385"/>
<keyword evidence="3" id="KW-0479">Metal-binding</keyword>
<feature type="domain" description="Peptidase M48" evidence="8">
    <location>
        <begin position="373"/>
        <end position="536"/>
    </location>
</feature>
<keyword evidence="2" id="KW-0645">Protease</keyword>
<keyword evidence="10" id="KW-1185">Reference proteome</keyword>
<proteinExistence type="predicted"/>
<dbReference type="Proteomes" id="UP000010472">
    <property type="component" value="Chromosome"/>
</dbReference>
<feature type="region of interest" description="Disordered" evidence="7">
    <location>
        <begin position="568"/>
        <end position="588"/>
    </location>
</feature>
<organism evidence="9 10">
    <name type="scientific">Crinalium epipsammum PCC 9333</name>
    <dbReference type="NCBI Taxonomy" id="1173022"/>
    <lineage>
        <taxon>Bacteria</taxon>
        <taxon>Bacillati</taxon>
        <taxon>Cyanobacteriota</taxon>
        <taxon>Cyanophyceae</taxon>
        <taxon>Gomontiellales</taxon>
        <taxon>Gomontiellaceae</taxon>
        <taxon>Crinalium</taxon>
    </lineage>
</organism>
<keyword evidence="5" id="KW-0862">Zinc</keyword>
<dbReference type="InterPro" id="IPR011990">
    <property type="entry name" value="TPR-like_helical_dom_sf"/>
</dbReference>
<evidence type="ECO:0000259" key="8">
    <source>
        <dbReference type="Pfam" id="PF01435"/>
    </source>
</evidence>
<dbReference type="eggNOG" id="COG4783">
    <property type="taxonomic scope" value="Bacteria"/>
</dbReference>
<gene>
    <name evidence="9" type="ORF">Cri9333_4385</name>
</gene>
<dbReference type="GO" id="GO:0004222">
    <property type="term" value="F:metalloendopeptidase activity"/>
    <property type="evidence" value="ECO:0007669"/>
    <property type="project" value="InterPro"/>
</dbReference>
<dbReference type="CDD" id="cd07333">
    <property type="entry name" value="M48C_bepA_like"/>
    <property type="match status" value="1"/>
</dbReference>
<dbReference type="InterPro" id="IPR001915">
    <property type="entry name" value="Peptidase_M48"/>
</dbReference>
<evidence type="ECO:0000256" key="3">
    <source>
        <dbReference type="ARBA" id="ARBA00022723"/>
    </source>
</evidence>
<feature type="compositionally biased region" description="Basic and acidic residues" evidence="7">
    <location>
        <begin position="576"/>
        <end position="588"/>
    </location>
</feature>
<dbReference type="HOGENOM" id="CLU_023737_1_0_3"/>
<dbReference type="InterPro" id="IPR051156">
    <property type="entry name" value="Mito/Outer_Membr_Metalloprot"/>
</dbReference>
<dbReference type="STRING" id="1173022.Cri9333_4385"/>
<dbReference type="Pfam" id="PF01435">
    <property type="entry name" value="Peptidase_M48"/>
    <property type="match status" value="1"/>
</dbReference>
<evidence type="ECO:0000256" key="5">
    <source>
        <dbReference type="ARBA" id="ARBA00022833"/>
    </source>
</evidence>
<evidence type="ECO:0000256" key="1">
    <source>
        <dbReference type="ARBA" id="ARBA00001947"/>
    </source>
</evidence>
<dbReference type="PANTHER" id="PTHR22726:SF1">
    <property type="entry name" value="METALLOENDOPEPTIDASE OMA1, MITOCHONDRIAL"/>
    <property type="match status" value="1"/>
</dbReference>
<dbReference type="eggNOG" id="COG0457">
    <property type="taxonomic scope" value="Bacteria"/>
</dbReference>
<dbReference type="GO" id="GO:0016020">
    <property type="term" value="C:membrane"/>
    <property type="evidence" value="ECO:0007669"/>
    <property type="project" value="TreeGrafter"/>
</dbReference>
<feature type="compositionally biased region" description="Polar residues" evidence="7">
    <location>
        <begin position="103"/>
        <end position="116"/>
    </location>
</feature>
<feature type="compositionally biased region" description="Low complexity" evidence="7">
    <location>
        <begin position="77"/>
        <end position="96"/>
    </location>
</feature>
<keyword evidence="4" id="KW-0378">Hydrolase</keyword>
<evidence type="ECO:0000313" key="9">
    <source>
        <dbReference type="EMBL" id="AFZ15168.1"/>
    </source>
</evidence>